<feature type="transmembrane region" description="Helical" evidence="1">
    <location>
        <begin position="21"/>
        <end position="46"/>
    </location>
</feature>
<protein>
    <recommendedName>
        <fullName evidence="4">DUF4407 domain-containing protein</fullName>
    </recommendedName>
</protein>
<evidence type="ECO:0000313" key="3">
    <source>
        <dbReference type="Proteomes" id="UP000241421"/>
    </source>
</evidence>
<keyword evidence="1" id="KW-1133">Transmembrane helix</keyword>
<feature type="transmembrane region" description="Helical" evidence="1">
    <location>
        <begin position="94"/>
        <end position="116"/>
    </location>
</feature>
<dbReference type="Proteomes" id="UP000241421">
    <property type="component" value="Unassembled WGS sequence"/>
</dbReference>
<comment type="caution">
    <text evidence="2">The sequence shown here is derived from an EMBL/GenBank/DDBJ whole genome shotgun (WGS) entry which is preliminary data.</text>
</comment>
<evidence type="ECO:0000256" key="1">
    <source>
        <dbReference type="SAM" id="Phobius"/>
    </source>
</evidence>
<name>A0A2U2I7L1_9BURK</name>
<dbReference type="EMBL" id="PXWF02000006">
    <property type="protein sequence ID" value="PWF55732.1"/>
    <property type="molecule type" value="Genomic_DNA"/>
</dbReference>
<reference evidence="2 3" key="1">
    <citation type="submission" date="2018-04" db="EMBL/GenBank/DDBJ databases">
        <title>Massilia violaceinigra sp. nov., a novel purple-pigmented bacterium isolated from Tianshan glacier, Xinjiang, China.</title>
        <authorList>
            <person name="Wang H."/>
        </authorList>
    </citation>
    <scope>NUCLEOTIDE SEQUENCE [LARGE SCALE GENOMIC DNA]</scope>
    <source>
        <strain evidence="2 3">B448-2</strain>
    </source>
</reference>
<accession>A0A2U2I7L1</accession>
<organism evidence="2 3">
    <name type="scientific">Massilia glaciei</name>
    <dbReference type="NCBI Taxonomy" id="1524097"/>
    <lineage>
        <taxon>Bacteria</taxon>
        <taxon>Pseudomonadati</taxon>
        <taxon>Pseudomonadota</taxon>
        <taxon>Betaproteobacteria</taxon>
        <taxon>Burkholderiales</taxon>
        <taxon>Oxalobacteraceae</taxon>
        <taxon>Telluria group</taxon>
        <taxon>Massilia</taxon>
    </lineage>
</organism>
<keyword evidence="1" id="KW-0812">Transmembrane</keyword>
<keyword evidence="1" id="KW-0472">Membrane</keyword>
<keyword evidence="3" id="KW-1185">Reference proteome</keyword>
<dbReference type="AlphaFoldDB" id="A0A2U2I7L1"/>
<dbReference type="RefSeq" id="WP_106755524.1">
    <property type="nucleotide sequence ID" value="NZ_PXWF02000006.1"/>
</dbReference>
<gene>
    <name evidence="2" type="ORF">C7C56_000335</name>
</gene>
<evidence type="ECO:0000313" key="2">
    <source>
        <dbReference type="EMBL" id="PWF55732.1"/>
    </source>
</evidence>
<feature type="transmembrane region" description="Helical" evidence="1">
    <location>
        <begin position="52"/>
        <end position="73"/>
    </location>
</feature>
<sequence>MNPHANQPFAEPTPGDRTAQSVLIGVIALFVVVLTLGWSKLIGAWFSPGLSFAAWLVALGMALVAVVLAKGVALEKIRLRLMAVGAAARADFTWVAYFAALFVISALGTMNTAFYFGEGKQVLTEAIDHANEDLASLQASAPKLLSDPQLEQKKASINRLLSNLEAEISSANGGNNCGVAASSREIIRELAVVLPGFRQLSGSTGFTCAGNEARFKALALSYRNQAYQLLRNHPDYVAVNGERKERLQATVRERVTQENQRLMAAKAQLDGAADGAAKPGGAYGEAKNALEAASTTYSQLLVELEQVSGARTSLPRAIAVDQARQLGSIAQIVPSMVGRLDRLTTWFYFLIAISADVILIMCFMRVFGAGRREGGARQNGREHVQTKTDLNFLWVNP</sequence>
<evidence type="ECO:0008006" key="4">
    <source>
        <dbReference type="Google" id="ProtNLM"/>
    </source>
</evidence>
<proteinExistence type="predicted"/>
<feature type="transmembrane region" description="Helical" evidence="1">
    <location>
        <begin position="346"/>
        <end position="367"/>
    </location>
</feature>